<proteinExistence type="predicted"/>
<dbReference type="AlphaFoldDB" id="A0AAV4Y8T4"/>
<keyword evidence="2" id="KW-1185">Reference proteome</keyword>
<evidence type="ECO:0000313" key="2">
    <source>
        <dbReference type="Proteomes" id="UP001054945"/>
    </source>
</evidence>
<sequence length="70" mass="8186">MQSWHYLGNKIARDRRRRAHAVSLADTYLTLKSMEIFEFYGGGHNEAVPPLKRSDCSLWNRSLLWLPPID</sequence>
<dbReference type="EMBL" id="BPLR01001477">
    <property type="protein sequence ID" value="GIZ02590.1"/>
    <property type="molecule type" value="Genomic_DNA"/>
</dbReference>
<comment type="caution">
    <text evidence="1">The sequence shown here is derived from an EMBL/GenBank/DDBJ whole genome shotgun (WGS) entry which is preliminary data.</text>
</comment>
<protein>
    <submittedName>
        <fullName evidence="1">Uncharacterized protein</fullName>
    </submittedName>
</protein>
<reference evidence="1 2" key="1">
    <citation type="submission" date="2021-06" db="EMBL/GenBank/DDBJ databases">
        <title>Caerostris extrusa draft genome.</title>
        <authorList>
            <person name="Kono N."/>
            <person name="Arakawa K."/>
        </authorList>
    </citation>
    <scope>NUCLEOTIDE SEQUENCE [LARGE SCALE GENOMIC DNA]</scope>
</reference>
<gene>
    <name evidence="1" type="ORF">CEXT_296431</name>
</gene>
<evidence type="ECO:0000313" key="1">
    <source>
        <dbReference type="EMBL" id="GIZ02590.1"/>
    </source>
</evidence>
<organism evidence="1 2">
    <name type="scientific">Caerostris extrusa</name>
    <name type="common">Bark spider</name>
    <name type="synonym">Caerostris bankana</name>
    <dbReference type="NCBI Taxonomy" id="172846"/>
    <lineage>
        <taxon>Eukaryota</taxon>
        <taxon>Metazoa</taxon>
        <taxon>Ecdysozoa</taxon>
        <taxon>Arthropoda</taxon>
        <taxon>Chelicerata</taxon>
        <taxon>Arachnida</taxon>
        <taxon>Araneae</taxon>
        <taxon>Araneomorphae</taxon>
        <taxon>Entelegynae</taxon>
        <taxon>Araneoidea</taxon>
        <taxon>Araneidae</taxon>
        <taxon>Caerostris</taxon>
    </lineage>
</organism>
<dbReference type="Proteomes" id="UP001054945">
    <property type="component" value="Unassembled WGS sequence"/>
</dbReference>
<accession>A0AAV4Y8T4</accession>
<name>A0AAV4Y8T4_CAEEX</name>